<sequence length="454" mass="49557">MTTNAPTATDHLNVLRKSLEQSTPWTSGVLDVREDDLSLFYKSGAGEQDLGFLNFASATDEHLEKLAAACQPASFGLGKEDVLDENYRKAGKLDCANFASSLDIASLQIIDAIRPDLLDGRDDGDDKIIRPELYKLNVYGPGSFFKSHKDTPRGDNMIGSLVIVLPTKHDGGELSLSHGKESSTFDSASDLADKKTSIAYVAFFSDVLHAVEKVTSGYRVTLTYNLFLVDRPSSRLVPARQPSAAETACEAALRALVADPTFLPGGGILGFGLTHQYPIPRDPEDPRTLKHVLTILKGADARMHSAASRAGLETSLQLVYEIDDKDDDYDSMCQVALSKVINTEHMWSEGRETEKAIRRVGKVLRYASRRELGNVERDGSVHLDDSDTDSDESGSEADPEVPAGKTAVHWVTELTEMNRARSGYVAMGNEAHLTHHYGDAALFVRFPAASKRQA</sequence>
<keyword evidence="1" id="KW-0408">Iron</keyword>
<keyword evidence="5" id="KW-1185">Reference proteome</keyword>
<dbReference type="GO" id="GO:0046872">
    <property type="term" value="F:metal ion binding"/>
    <property type="evidence" value="ECO:0007669"/>
    <property type="project" value="UniProtKB-KW"/>
</dbReference>
<protein>
    <submittedName>
        <fullName evidence="4">Fe2OG dioxygenase domain-containing protein</fullName>
    </submittedName>
</protein>
<accession>A0A8H6SMM1</accession>
<dbReference type="PANTHER" id="PTHR33099:SF14">
    <property type="entry name" value="PROLYL 4-HYDROXYLASE ALPHA SUBUNIT FE(2+) 2OG DIOXYGENASE DOMAIN-CONTAINING PROTEIN"/>
    <property type="match status" value="1"/>
</dbReference>
<organism evidence="4 5">
    <name type="scientific">Mycena chlorophos</name>
    <name type="common">Agaric fungus</name>
    <name type="synonym">Agaricus chlorophos</name>
    <dbReference type="NCBI Taxonomy" id="658473"/>
    <lineage>
        <taxon>Eukaryota</taxon>
        <taxon>Fungi</taxon>
        <taxon>Dikarya</taxon>
        <taxon>Basidiomycota</taxon>
        <taxon>Agaricomycotina</taxon>
        <taxon>Agaricomycetes</taxon>
        <taxon>Agaricomycetidae</taxon>
        <taxon>Agaricales</taxon>
        <taxon>Marasmiineae</taxon>
        <taxon>Mycenaceae</taxon>
        <taxon>Mycena</taxon>
    </lineage>
</organism>
<dbReference type="EMBL" id="JACAZE010000013">
    <property type="protein sequence ID" value="KAF7300610.1"/>
    <property type="molecule type" value="Genomic_DNA"/>
</dbReference>
<evidence type="ECO:0000313" key="4">
    <source>
        <dbReference type="EMBL" id="KAF7300610.1"/>
    </source>
</evidence>
<gene>
    <name evidence="4" type="ORF">HMN09_00946200</name>
</gene>
<keyword evidence="1" id="KW-0479">Metal-binding</keyword>
<dbReference type="InterPro" id="IPR005123">
    <property type="entry name" value="Oxoglu/Fe-dep_dioxygenase_dom"/>
</dbReference>
<evidence type="ECO:0000313" key="5">
    <source>
        <dbReference type="Proteomes" id="UP000613580"/>
    </source>
</evidence>
<feature type="domain" description="Fe2OG dioxygenase" evidence="3">
    <location>
        <begin position="130"/>
        <end position="230"/>
    </location>
</feature>
<name>A0A8H6SMM1_MYCCL</name>
<reference evidence="4" key="1">
    <citation type="submission" date="2020-05" db="EMBL/GenBank/DDBJ databases">
        <title>Mycena genomes resolve the evolution of fungal bioluminescence.</title>
        <authorList>
            <person name="Tsai I.J."/>
        </authorList>
    </citation>
    <scope>NUCLEOTIDE SEQUENCE</scope>
    <source>
        <strain evidence="4">110903Hualien_Pintung</strain>
    </source>
</reference>
<dbReference type="PANTHER" id="PTHR33099">
    <property type="entry name" value="FE2OG DIOXYGENASE DOMAIN-CONTAINING PROTEIN"/>
    <property type="match status" value="1"/>
</dbReference>
<comment type="similarity">
    <text evidence="1">Belongs to the iron/ascorbate-dependent oxidoreductase family.</text>
</comment>
<evidence type="ECO:0000259" key="3">
    <source>
        <dbReference type="PROSITE" id="PS51471"/>
    </source>
</evidence>
<dbReference type="Proteomes" id="UP000613580">
    <property type="component" value="Unassembled WGS sequence"/>
</dbReference>
<evidence type="ECO:0000256" key="2">
    <source>
        <dbReference type="SAM" id="MobiDB-lite"/>
    </source>
</evidence>
<feature type="compositionally biased region" description="Acidic residues" evidence="2">
    <location>
        <begin position="386"/>
        <end position="399"/>
    </location>
</feature>
<evidence type="ECO:0000256" key="1">
    <source>
        <dbReference type="RuleBase" id="RU003682"/>
    </source>
</evidence>
<comment type="caution">
    <text evidence="4">The sequence shown here is derived from an EMBL/GenBank/DDBJ whole genome shotgun (WGS) entry which is preliminary data.</text>
</comment>
<dbReference type="OrthoDB" id="27483at2759"/>
<dbReference type="AlphaFoldDB" id="A0A8H6SMM1"/>
<proteinExistence type="inferred from homology"/>
<dbReference type="GO" id="GO:0051213">
    <property type="term" value="F:dioxygenase activity"/>
    <property type="evidence" value="ECO:0007669"/>
    <property type="project" value="UniProtKB-KW"/>
</dbReference>
<dbReference type="PROSITE" id="PS51471">
    <property type="entry name" value="FE2OG_OXY"/>
    <property type="match status" value="1"/>
</dbReference>
<keyword evidence="4" id="KW-0223">Dioxygenase</keyword>
<keyword evidence="1" id="KW-0560">Oxidoreductase</keyword>
<dbReference type="Pfam" id="PF13640">
    <property type="entry name" value="2OG-FeII_Oxy_3"/>
    <property type="match status" value="1"/>
</dbReference>
<feature type="compositionally biased region" description="Basic and acidic residues" evidence="2">
    <location>
        <begin position="375"/>
        <end position="385"/>
    </location>
</feature>
<dbReference type="InterPro" id="IPR044862">
    <property type="entry name" value="Pro_4_hyd_alph_FE2OG_OXY"/>
</dbReference>
<dbReference type="Gene3D" id="2.60.120.620">
    <property type="entry name" value="q2cbj1_9rhob like domain"/>
    <property type="match status" value="1"/>
</dbReference>
<feature type="region of interest" description="Disordered" evidence="2">
    <location>
        <begin position="375"/>
        <end position="406"/>
    </location>
</feature>